<accession>A0ABW0QGK4</accession>
<dbReference type="PANTHER" id="PTHR42928">
    <property type="entry name" value="TRICARBOXYLATE-BINDING PROTEIN"/>
    <property type="match status" value="1"/>
</dbReference>
<sequence>MKVRYTRRLVLGALAALSAGMTLAQPAAPYPSKTVRFVVPYAAGGPVDGLVRALGRALQDEWKQPVIVDNKPGANEIIAADFVAKAPGDGYTLLAATESALTMNQHLYANLPYSPTRDLVPVTRLVEVPLAIAVPKSLPVSNIKEFIDLARKSSNQPLAYGSGGAGGISHLPMAMLAKNEGITLNHVPYKGAAPTIPDLIANIVQASALAVPVVEPYVKAGTMKALVVSAPHRLAALPNVPTFEESGVKDIQARFNIGIAASKGTPDAVVAKIAADARRILNTPDFRAKYVDPFSYVLHGSTPAEYAAFLEQDRVRQAERVKVSGAVLN</sequence>
<dbReference type="InterPro" id="IPR005064">
    <property type="entry name" value="BUG"/>
</dbReference>
<organism evidence="3 4">
    <name type="scientific">Polaromonas jejuensis</name>
    <dbReference type="NCBI Taxonomy" id="457502"/>
    <lineage>
        <taxon>Bacteria</taxon>
        <taxon>Pseudomonadati</taxon>
        <taxon>Pseudomonadota</taxon>
        <taxon>Betaproteobacteria</taxon>
        <taxon>Burkholderiales</taxon>
        <taxon>Comamonadaceae</taxon>
        <taxon>Polaromonas</taxon>
    </lineage>
</organism>
<keyword evidence="4" id="KW-1185">Reference proteome</keyword>
<dbReference type="Proteomes" id="UP001596084">
    <property type="component" value="Unassembled WGS sequence"/>
</dbReference>
<gene>
    <name evidence="3" type="ORF">ACFPP7_12970</name>
</gene>
<protein>
    <submittedName>
        <fullName evidence="3">Bug family tripartite tricarboxylate transporter substrate binding protein</fullName>
    </submittedName>
</protein>
<comment type="caution">
    <text evidence="3">The sequence shown here is derived from an EMBL/GenBank/DDBJ whole genome shotgun (WGS) entry which is preliminary data.</text>
</comment>
<feature type="signal peptide" evidence="2">
    <location>
        <begin position="1"/>
        <end position="24"/>
    </location>
</feature>
<evidence type="ECO:0000313" key="4">
    <source>
        <dbReference type="Proteomes" id="UP001596084"/>
    </source>
</evidence>
<dbReference type="PIRSF" id="PIRSF017082">
    <property type="entry name" value="YflP"/>
    <property type="match status" value="1"/>
</dbReference>
<dbReference type="PANTHER" id="PTHR42928:SF5">
    <property type="entry name" value="BLR1237 PROTEIN"/>
    <property type="match status" value="1"/>
</dbReference>
<dbReference type="Pfam" id="PF03401">
    <property type="entry name" value="TctC"/>
    <property type="match status" value="1"/>
</dbReference>
<dbReference type="InterPro" id="IPR042100">
    <property type="entry name" value="Bug_dom1"/>
</dbReference>
<comment type="similarity">
    <text evidence="1">Belongs to the UPF0065 (bug) family.</text>
</comment>
<dbReference type="Gene3D" id="3.40.190.150">
    <property type="entry name" value="Bordetella uptake gene, domain 1"/>
    <property type="match status" value="1"/>
</dbReference>
<reference evidence="4" key="1">
    <citation type="journal article" date="2019" name="Int. J. Syst. Evol. Microbiol.">
        <title>The Global Catalogue of Microorganisms (GCM) 10K type strain sequencing project: providing services to taxonomists for standard genome sequencing and annotation.</title>
        <authorList>
            <consortium name="The Broad Institute Genomics Platform"/>
            <consortium name="The Broad Institute Genome Sequencing Center for Infectious Disease"/>
            <person name="Wu L."/>
            <person name="Ma J."/>
        </authorList>
    </citation>
    <scope>NUCLEOTIDE SEQUENCE [LARGE SCALE GENOMIC DNA]</scope>
    <source>
        <strain evidence="4">CGMCC 4.7277</strain>
    </source>
</reference>
<dbReference type="RefSeq" id="WP_068835277.1">
    <property type="nucleotide sequence ID" value="NZ_JBHSMX010000020.1"/>
</dbReference>
<name>A0ABW0QGK4_9BURK</name>
<evidence type="ECO:0000256" key="1">
    <source>
        <dbReference type="ARBA" id="ARBA00006987"/>
    </source>
</evidence>
<dbReference type="CDD" id="cd07012">
    <property type="entry name" value="PBP2_Bug_TTT"/>
    <property type="match status" value="1"/>
</dbReference>
<dbReference type="EMBL" id="JBHSMX010000020">
    <property type="protein sequence ID" value="MFC5521814.1"/>
    <property type="molecule type" value="Genomic_DNA"/>
</dbReference>
<proteinExistence type="inferred from homology"/>
<dbReference type="Gene3D" id="3.40.190.10">
    <property type="entry name" value="Periplasmic binding protein-like II"/>
    <property type="match status" value="1"/>
</dbReference>
<keyword evidence="2" id="KW-0732">Signal</keyword>
<evidence type="ECO:0000313" key="3">
    <source>
        <dbReference type="EMBL" id="MFC5521814.1"/>
    </source>
</evidence>
<dbReference type="SUPFAM" id="SSF53850">
    <property type="entry name" value="Periplasmic binding protein-like II"/>
    <property type="match status" value="1"/>
</dbReference>
<evidence type="ECO:0000256" key="2">
    <source>
        <dbReference type="SAM" id="SignalP"/>
    </source>
</evidence>
<feature type="chain" id="PRO_5045928207" evidence="2">
    <location>
        <begin position="25"/>
        <end position="329"/>
    </location>
</feature>